<dbReference type="EMBL" id="MHPA01000001">
    <property type="protein sequence ID" value="OGZ74113.1"/>
    <property type="molecule type" value="Genomic_DNA"/>
</dbReference>
<organism evidence="1 2">
    <name type="scientific">Candidatus Staskawiczbacteria bacterium RIFCSPLOWO2_01_FULL_38_12b</name>
    <dbReference type="NCBI Taxonomy" id="1802214"/>
    <lineage>
        <taxon>Bacteria</taxon>
        <taxon>Candidatus Staskawicziibacteriota</taxon>
    </lineage>
</organism>
<evidence type="ECO:0000313" key="2">
    <source>
        <dbReference type="Proteomes" id="UP000176774"/>
    </source>
</evidence>
<evidence type="ECO:0000313" key="1">
    <source>
        <dbReference type="EMBL" id="OGZ74113.1"/>
    </source>
</evidence>
<reference evidence="1 2" key="1">
    <citation type="journal article" date="2016" name="Nat. Commun.">
        <title>Thousands of microbial genomes shed light on interconnected biogeochemical processes in an aquifer system.</title>
        <authorList>
            <person name="Anantharaman K."/>
            <person name="Brown C.T."/>
            <person name="Hug L.A."/>
            <person name="Sharon I."/>
            <person name="Castelle C.J."/>
            <person name="Probst A.J."/>
            <person name="Thomas B.C."/>
            <person name="Singh A."/>
            <person name="Wilkins M.J."/>
            <person name="Karaoz U."/>
            <person name="Brodie E.L."/>
            <person name="Williams K.H."/>
            <person name="Hubbard S.S."/>
            <person name="Banfield J.F."/>
        </authorList>
    </citation>
    <scope>NUCLEOTIDE SEQUENCE [LARGE SCALE GENOMIC DNA]</scope>
</reference>
<proteinExistence type="predicted"/>
<accession>A0A1G2IHE9</accession>
<dbReference type="STRING" id="1802214.A2908_03450"/>
<sequence length="175" mass="20474">MDELSQKQKGGDNSTNIQAGRDATFINIAKSDEKDFGRIDEIFKSVIKSLGSSETQPDKEHINLSKKIGINFKDEEECRRVQEYFKYAYTKIALIEKRIQEEDSEVQNDLHGHLFQRYNSLKDRGLNNLQILEELFSQFIIPNKKDNAEYTNLIRAFILFFFDDCTIFEKTESEK</sequence>
<dbReference type="Proteomes" id="UP000176774">
    <property type="component" value="Unassembled WGS sequence"/>
</dbReference>
<comment type="caution">
    <text evidence="1">The sequence shown here is derived from an EMBL/GenBank/DDBJ whole genome shotgun (WGS) entry which is preliminary data.</text>
</comment>
<dbReference type="AlphaFoldDB" id="A0A1G2IHE9"/>
<gene>
    <name evidence="1" type="ORF">A2908_03450</name>
</gene>
<protein>
    <submittedName>
        <fullName evidence="1">Uncharacterized protein</fullName>
    </submittedName>
</protein>
<name>A0A1G2IHE9_9BACT</name>